<name>A0AAV2I2Z3_LYMST</name>
<proteinExistence type="predicted"/>
<comment type="caution">
    <text evidence="2">The sequence shown here is derived from an EMBL/GenBank/DDBJ whole genome shotgun (WGS) entry which is preliminary data.</text>
</comment>
<keyword evidence="3" id="KW-1185">Reference proteome</keyword>
<feature type="transmembrane region" description="Helical" evidence="1">
    <location>
        <begin position="6"/>
        <end position="29"/>
    </location>
</feature>
<evidence type="ECO:0000313" key="2">
    <source>
        <dbReference type="EMBL" id="CAL1539010.1"/>
    </source>
</evidence>
<feature type="non-terminal residue" evidence="2">
    <location>
        <position position="179"/>
    </location>
</feature>
<dbReference type="EMBL" id="CAXITT010000321">
    <property type="protein sequence ID" value="CAL1539010.1"/>
    <property type="molecule type" value="Genomic_DNA"/>
</dbReference>
<organism evidence="2 3">
    <name type="scientific">Lymnaea stagnalis</name>
    <name type="common">Great pond snail</name>
    <name type="synonym">Helix stagnalis</name>
    <dbReference type="NCBI Taxonomy" id="6523"/>
    <lineage>
        <taxon>Eukaryota</taxon>
        <taxon>Metazoa</taxon>
        <taxon>Spiralia</taxon>
        <taxon>Lophotrochozoa</taxon>
        <taxon>Mollusca</taxon>
        <taxon>Gastropoda</taxon>
        <taxon>Heterobranchia</taxon>
        <taxon>Euthyneura</taxon>
        <taxon>Panpulmonata</taxon>
        <taxon>Hygrophila</taxon>
        <taxon>Lymnaeoidea</taxon>
        <taxon>Lymnaeidae</taxon>
        <taxon>Lymnaea</taxon>
    </lineage>
</organism>
<keyword evidence="1" id="KW-0812">Transmembrane</keyword>
<keyword evidence="1" id="KW-0472">Membrane</keyword>
<protein>
    <submittedName>
        <fullName evidence="2">Uncharacterized protein</fullName>
    </submittedName>
</protein>
<gene>
    <name evidence="2" type="ORF">GSLYS_00012831001</name>
</gene>
<dbReference type="AlphaFoldDB" id="A0AAV2I2Z3"/>
<sequence>PEVDDNRLVIILVSVSILIVAVIIFCLILRGKIWLKLRDWIGYSTQTGSARNNRRGVPRILPIYCFENANYVKAVESHVSLLRRYVDVLRVPPELQLDCFVCGPRSRDHSWVDSEVKDSDVIIYLSPSLGALLKNDLDTSHLSQQDAICAQSIRAVHEHRLSSQCTKPVLVTFDCFHRA</sequence>
<accession>A0AAV2I2Z3</accession>
<evidence type="ECO:0000256" key="1">
    <source>
        <dbReference type="SAM" id="Phobius"/>
    </source>
</evidence>
<feature type="non-terminal residue" evidence="2">
    <location>
        <position position="1"/>
    </location>
</feature>
<dbReference type="Proteomes" id="UP001497497">
    <property type="component" value="Unassembled WGS sequence"/>
</dbReference>
<keyword evidence="1" id="KW-1133">Transmembrane helix</keyword>
<reference evidence="2 3" key="1">
    <citation type="submission" date="2024-04" db="EMBL/GenBank/DDBJ databases">
        <authorList>
            <consortium name="Genoscope - CEA"/>
            <person name="William W."/>
        </authorList>
    </citation>
    <scope>NUCLEOTIDE SEQUENCE [LARGE SCALE GENOMIC DNA]</scope>
</reference>
<evidence type="ECO:0000313" key="3">
    <source>
        <dbReference type="Proteomes" id="UP001497497"/>
    </source>
</evidence>